<gene>
    <name evidence="2" type="ORF">MON37_09760</name>
</gene>
<dbReference type="EMBL" id="CP094242">
    <property type="protein sequence ID" value="UNV86931.1"/>
    <property type="molecule type" value="Genomic_DNA"/>
</dbReference>
<feature type="transmembrane region" description="Helical" evidence="1">
    <location>
        <begin position="21"/>
        <end position="38"/>
    </location>
</feature>
<keyword evidence="1" id="KW-0812">Transmembrane</keyword>
<reference evidence="2 3" key="1">
    <citation type="submission" date="2022-03" db="EMBL/GenBank/DDBJ databases">
        <title>Genome sequencing of Morococcus cerebrosus.</title>
        <authorList>
            <person name="Baek M.-G."/>
            <person name="Yi H."/>
        </authorList>
    </citation>
    <scope>NUCLEOTIDE SEQUENCE [LARGE SCALE GENOMIC DNA]</scope>
    <source>
        <strain evidence="2 3">CIP 81.93</strain>
    </source>
</reference>
<dbReference type="RefSeq" id="WP_039409692.1">
    <property type="nucleotide sequence ID" value="NZ_CP094242.1"/>
</dbReference>
<dbReference type="Proteomes" id="UP000829504">
    <property type="component" value="Chromosome"/>
</dbReference>
<evidence type="ECO:0008006" key="4">
    <source>
        <dbReference type="Google" id="ProtNLM"/>
    </source>
</evidence>
<keyword evidence="1" id="KW-1133">Transmembrane helix</keyword>
<evidence type="ECO:0000313" key="2">
    <source>
        <dbReference type="EMBL" id="UNV86931.1"/>
    </source>
</evidence>
<feature type="transmembrane region" description="Helical" evidence="1">
    <location>
        <begin position="44"/>
        <end position="62"/>
    </location>
</feature>
<feature type="transmembrane region" description="Helical" evidence="1">
    <location>
        <begin position="128"/>
        <end position="150"/>
    </location>
</feature>
<evidence type="ECO:0000313" key="3">
    <source>
        <dbReference type="Proteomes" id="UP000829504"/>
    </source>
</evidence>
<sequence>MFFADRVYELDEQIAFYHKMLNHHAAWLLLSTVAVWSLSDNHPIPAIVAAILIVGFYAVIIMNDLKAKYGDKLIVDGWKIHIKKAIEMLKVEILEGCEESERQKLLDLLEEKCHSRIKFKNFLKHRPFLIAYVFWAWMFYENLIAFLRYIK</sequence>
<keyword evidence="3" id="KW-1185">Reference proteome</keyword>
<organism evidence="2 3">
    <name type="scientific">Morococcus cerebrosus</name>
    <dbReference type="NCBI Taxonomy" id="1056807"/>
    <lineage>
        <taxon>Bacteria</taxon>
        <taxon>Pseudomonadati</taxon>
        <taxon>Pseudomonadota</taxon>
        <taxon>Betaproteobacteria</taxon>
        <taxon>Neisseriales</taxon>
        <taxon>Neisseriaceae</taxon>
        <taxon>Morococcus</taxon>
    </lineage>
</organism>
<keyword evidence="1" id="KW-0472">Membrane</keyword>
<accession>A0ABY3YCM5</accession>
<proteinExistence type="predicted"/>
<protein>
    <recommendedName>
        <fullName evidence="4">SMODS and SLOG-associating 2TM effector domain-containing protein</fullName>
    </recommendedName>
</protein>
<evidence type="ECO:0000256" key="1">
    <source>
        <dbReference type="SAM" id="Phobius"/>
    </source>
</evidence>
<name>A0ABY3YCM5_9NEIS</name>